<protein>
    <submittedName>
        <fullName evidence="3">NADH dehydrogenase subunit 4</fullName>
    </submittedName>
</protein>
<dbReference type="GO" id="GO:0015990">
    <property type="term" value="P:electron transport coupled proton transport"/>
    <property type="evidence" value="ECO:0007669"/>
    <property type="project" value="TreeGrafter"/>
</dbReference>
<keyword evidence="1" id="KW-0472">Membrane</keyword>
<accession>A0A8F6HBY9</accession>
<gene>
    <name evidence="3" type="primary">nad4</name>
</gene>
<organism evidence="3">
    <name type="scientific">Tuber brumale</name>
    <name type="common">winter truffle</name>
    <dbReference type="NCBI Taxonomy" id="60458"/>
    <lineage>
        <taxon>Eukaryota</taxon>
        <taxon>Fungi</taxon>
        <taxon>Dikarya</taxon>
        <taxon>Ascomycota</taxon>
        <taxon>Pezizomycotina</taxon>
        <taxon>Pezizomycetes</taxon>
        <taxon>Pezizales</taxon>
        <taxon>Tuberaceae</taxon>
        <taxon>Tuber</taxon>
    </lineage>
</organism>
<dbReference type="GO" id="GO:0048039">
    <property type="term" value="F:ubiquinone binding"/>
    <property type="evidence" value="ECO:0007669"/>
    <property type="project" value="TreeGrafter"/>
</dbReference>
<feature type="transmembrane region" description="Helical" evidence="1">
    <location>
        <begin position="20"/>
        <end position="43"/>
    </location>
</feature>
<evidence type="ECO:0000259" key="2">
    <source>
        <dbReference type="Pfam" id="PF00361"/>
    </source>
</evidence>
<evidence type="ECO:0000313" key="3">
    <source>
        <dbReference type="EMBL" id="QXQ00339.1"/>
    </source>
</evidence>
<dbReference type="InterPro" id="IPR001750">
    <property type="entry name" value="ND/Mrp_TM"/>
</dbReference>
<evidence type="ECO:0000256" key="1">
    <source>
        <dbReference type="SAM" id="Phobius"/>
    </source>
</evidence>
<geneLocation type="mitochondrion" evidence="3"/>
<dbReference type="EMBL" id="MW924652">
    <property type="protein sequence ID" value="QXQ00339.1"/>
    <property type="molecule type" value="Genomic_DNA"/>
</dbReference>
<dbReference type="GO" id="GO:0008137">
    <property type="term" value="F:NADH dehydrogenase (ubiquinone) activity"/>
    <property type="evidence" value="ECO:0007669"/>
    <property type="project" value="InterPro"/>
</dbReference>
<sequence length="87" mass="9914">MPLFLLIVLFGSDNKVRASLYWFLYTFLGSLFLLLAILTISSLMGTTDFDALFKANFNSTTQYYLFAGILFTFAVKTPTIFLLIVDY</sequence>
<name>A0A8F6HBY9_9PEZI</name>
<dbReference type="AlphaFoldDB" id="A0A8F6HBY9"/>
<feature type="domain" description="NADH:quinone oxidoreductase/Mrp antiporter transmembrane" evidence="2">
    <location>
        <begin position="1"/>
        <end position="82"/>
    </location>
</feature>
<proteinExistence type="predicted"/>
<feature type="transmembrane region" description="Helical" evidence="1">
    <location>
        <begin position="63"/>
        <end position="85"/>
    </location>
</feature>
<dbReference type="GO" id="GO:0003954">
    <property type="term" value="F:NADH dehydrogenase activity"/>
    <property type="evidence" value="ECO:0007669"/>
    <property type="project" value="TreeGrafter"/>
</dbReference>
<dbReference type="InterPro" id="IPR003918">
    <property type="entry name" value="NADH_UbQ_OxRdtase"/>
</dbReference>
<reference evidence="3" key="1">
    <citation type="submission" date="2021-03" db="EMBL/GenBank/DDBJ databases">
        <authorList>
            <person name="Song W.W."/>
            <person name="Shi C.C."/>
            <person name="Liu X.X."/>
        </authorList>
    </citation>
    <scope>NUCLEOTIDE SEQUENCE</scope>
</reference>
<dbReference type="PANTHER" id="PTHR43507:SF1">
    <property type="entry name" value="NADH-UBIQUINONE OXIDOREDUCTASE CHAIN 4"/>
    <property type="match status" value="1"/>
</dbReference>
<keyword evidence="1" id="KW-1133">Transmembrane helix</keyword>
<dbReference type="Pfam" id="PF00361">
    <property type="entry name" value="Proton_antipo_M"/>
    <property type="match status" value="1"/>
</dbReference>
<dbReference type="GO" id="GO:0042773">
    <property type="term" value="P:ATP synthesis coupled electron transport"/>
    <property type="evidence" value="ECO:0007669"/>
    <property type="project" value="InterPro"/>
</dbReference>
<keyword evidence="1" id="KW-0812">Transmembrane</keyword>
<keyword evidence="3" id="KW-0496">Mitochondrion</keyword>
<dbReference type="PANTHER" id="PTHR43507">
    <property type="entry name" value="NADH-UBIQUINONE OXIDOREDUCTASE CHAIN 4"/>
    <property type="match status" value="1"/>
</dbReference>